<accession>A0A6J5EQR4</accession>
<dbReference type="AlphaFoldDB" id="A0A6J5EQR4"/>
<dbReference type="Proteomes" id="UP000494363">
    <property type="component" value="Unassembled WGS sequence"/>
</dbReference>
<organism evidence="1 2">
    <name type="scientific">Paraburkholderia humisilvae</name>
    <dbReference type="NCBI Taxonomy" id="627669"/>
    <lineage>
        <taxon>Bacteria</taxon>
        <taxon>Pseudomonadati</taxon>
        <taxon>Pseudomonadota</taxon>
        <taxon>Betaproteobacteria</taxon>
        <taxon>Burkholderiales</taxon>
        <taxon>Burkholderiaceae</taxon>
        <taxon>Paraburkholderia</taxon>
    </lineage>
</organism>
<proteinExistence type="predicted"/>
<keyword evidence="2" id="KW-1185">Reference proteome</keyword>
<protein>
    <submittedName>
        <fullName evidence="1">Uncharacterized protein</fullName>
    </submittedName>
</protein>
<gene>
    <name evidence="1" type="ORF">LMG29542_05770</name>
</gene>
<name>A0A6J5EQR4_9BURK</name>
<evidence type="ECO:0000313" key="2">
    <source>
        <dbReference type="Proteomes" id="UP000494363"/>
    </source>
</evidence>
<dbReference type="RefSeq" id="WP_246356089.1">
    <property type="nucleotide sequence ID" value="NZ_CADIKH010000035.1"/>
</dbReference>
<reference evidence="1 2" key="1">
    <citation type="submission" date="2020-04" db="EMBL/GenBank/DDBJ databases">
        <authorList>
            <person name="De Canck E."/>
        </authorList>
    </citation>
    <scope>NUCLEOTIDE SEQUENCE [LARGE SCALE GENOMIC DNA]</scope>
    <source>
        <strain evidence="1 2">LMG 29542</strain>
    </source>
</reference>
<dbReference type="EMBL" id="CADIKH010000035">
    <property type="protein sequence ID" value="CAB3768067.1"/>
    <property type="molecule type" value="Genomic_DNA"/>
</dbReference>
<evidence type="ECO:0000313" key="1">
    <source>
        <dbReference type="EMBL" id="CAB3768067.1"/>
    </source>
</evidence>
<sequence length="93" mass="10602">MSRSVHPKKEIEEALRHAEAHGWRVEVGGAHAWGKLYCPYKDDDCRCGEFCITCVWRTPRSSGNHANALMRVVDNCTTHTKQRSATRHAPQKE</sequence>